<protein>
    <submittedName>
        <fullName evidence="1">Uncharacterized protein</fullName>
    </submittedName>
</protein>
<evidence type="ECO:0000313" key="1">
    <source>
        <dbReference type="EMBL" id="WLJ25832.1"/>
    </source>
</evidence>
<organism evidence="1">
    <name type="scientific">Firmicutes phage HS10</name>
    <dbReference type="NCBI Taxonomy" id="3056392"/>
    <lineage>
        <taxon>Viruses</taxon>
    </lineage>
</organism>
<sequence>MGAKLGAKRKITNKCSKKKPPETIDFKRFSLLSE</sequence>
<name>A0AA49X878_9VIRU</name>
<reference evidence="1" key="1">
    <citation type="submission" date="2023-04" db="EMBL/GenBank/DDBJ databases">
        <title>The human skin virome in hidradenitis suppurativa patients.</title>
        <authorList>
            <person name="Jansen D."/>
        </authorList>
    </citation>
    <scope>NUCLEOTIDE SEQUENCE</scope>
    <source>
        <strain evidence="1">VC3_JansenPhageG</strain>
    </source>
</reference>
<accession>A0AA49X878</accession>
<proteinExistence type="predicted"/>
<dbReference type="EMBL" id="OQ890317">
    <property type="protein sequence ID" value="WLJ25832.1"/>
    <property type="molecule type" value="Genomic_DNA"/>
</dbReference>